<dbReference type="PANTHER" id="PTHR43471:SF1">
    <property type="entry name" value="ABC TRANSPORTER PERMEASE PROTEIN NOSY-RELATED"/>
    <property type="match status" value="1"/>
</dbReference>
<dbReference type="Proteomes" id="UP001597112">
    <property type="component" value="Unassembled WGS sequence"/>
</dbReference>
<dbReference type="InterPro" id="IPR021913">
    <property type="entry name" value="DUF3526"/>
</dbReference>
<dbReference type="PANTHER" id="PTHR43471">
    <property type="entry name" value="ABC TRANSPORTER PERMEASE"/>
    <property type="match status" value="1"/>
</dbReference>
<keyword evidence="1" id="KW-1133">Transmembrane helix</keyword>
<comment type="caution">
    <text evidence="2">The sequence shown here is derived from an EMBL/GenBank/DDBJ whole genome shotgun (WGS) entry which is preliminary data.</text>
</comment>
<feature type="transmembrane region" description="Helical" evidence="1">
    <location>
        <begin position="181"/>
        <end position="203"/>
    </location>
</feature>
<dbReference type="RefSeq" id="WP_377581517.1">
    <property type="nucleotide sequence ID" value="NZ_JBHTKA010000007.1"/>
</dbReference>
<protein>
    <submittedName>
        <fullName evidence="2">ABC transporter permease</fullName>
    </submittedName>
</protein>
<evidence type="ECO:0000256" key="1">
    <source>
        <dbReference type="SAM" id="Phobius"/>
    </source>
</evidence>
<name>A0ABW3K938_9BACT</name>
<keyword evidence="3" id="KW-1185">Reference proteome</keyword>
<keyword evidence="1" id="KW-0472">Membrane</keyword>
<gene>
    <name evidence="2" type="ORF">ACFQ21_19615</name>
</gene>
<accession>A0ABW3K938</accession>
<dbReference type="EMBL" id="JBHTKA010000007">
    <property type="protein sequence ID" value="MFD1001547.1"/>
    <property type="molecule type" value="Genomic_DNA"/>
</dbReference>
<keyword evidence="1" id="KW-0812">Transmembrane</keyword>
<feature type="transmembrane region" description="Helical" evidence="1">
    <location>
        <begin position="215"/>
        <end position="241"/>
    </location>
</feature>
<reference evidence="3" key="1">
    <citation type="journal article" date="2019" name="Int. J. Syst. Evol. Microbiol.">
        <title>The Global Catalogue of Microorganisms (GCM) 10K type strain sequencing project: providing services to taxonomists for standard genome sequencing and annotation.</title>
        <authorList>
            <consortium name="The Broad Institute Genomics Platform"/>
            <consortium name="The Broad Institute Genome Sequencing Center for Infectious Disease"/>
            <person name="Wu L."/>
            <person name="Ma J."/>
        </authorList>
    </citation>
    <scope>NUCLEOTIDE SEQUENCE [LARGE SCALE GENOMIC DNA]</scope>
    <source>
        <strain evidence="3">CCUG 58938</strain>
    </source>
</reference>
<feature type="transmembrane region" description="Helical" evidence="1">
    <location>
        <begin position="253"/>
        <end position="276"/>
    </location>
</feature>
<feature type="transmembrane region" description="Helical" evidence="1">
    <location>
        <begin position="131"/>
        <end position="153"/>
    </location>
</feature>
<feature type="transmembrane region" description="Helical" evidence="1">
    <location>
        <begin position="21"/>
        <end position="40"/>
    </location>
</feature>
<sequence>MTNKRISFLIARQFCRSAFRSNALYAILLVMAVMIGFAAYSGWKIYTTQNAIRQHYQHEVRASWENNPDKHPHRMAHFGSFAFRAKHPLSMFDFGLESFVGNAVYLEAHRQNTVNFSEAGFSTGLLRFGEISLAVLLQVVLPLIIFFLGFASVSEEREGGTLKILLTQNVSWRDILVGKSLGIFLLAMCIAIPAVAVTLFLILGTAQNVLITDTLLRFAGIAGVYLIFIAVLCVITVLISAASASSKSALMKLLAIWLFMIVLLPRTTQALGSYFYPSPSKIEFDTAVELDVLKEGDSHNPDDPHYKTLRDSVLRVYRVDSVQQLPFNYSGFVMREGERISAEIFRRHLDKLIATYKKQNRINELTAWINPYAAVRNISMALSATDFESYVVFQQEAERYRYQLAQTMNELQMKFISNQKQVPDDKPYTISHEHWKALPDFKPQQATIGTALRHEAGSVLALVMWSILSVLFLIRLSKKAKAV</sequence>
<proteinExistence type="predicted"/>
<evidence type="ECO:0000313" key="3">
    <source>
        <dbReference type="Proteomes" id="UP001597112"/>
    </source>
</evidence>
<evidence type="ECO:0000313" key="2">
    <source>
        <dbReference type="EMBL" id="MFD1001547.1"/>
    </source>
</evidence>
<organism evidence="2 3">
    <name type="scientific">Ohtaekwangia kribbensis</name>
    <dbReference type="NCBI Taxonomy" id="688913"/>
    <lineage>
        <taxon>Bacteria</taxon>
        <taxon>Pseudomonadati</taxon>
        <taxon>Bacteroidota</taxon>
        <taxon>Cytophagia</taxon>
        <taxon>Cytophagales</taxon>
        <taxon>Fulvivirgaceae</taxon>
        <taxon>Ohtaekwangia</taxon>
    </lineage>
</organism>
<feature type="transmembrane region" description="Helical" evidence="1">
    <location>
        <begin position="456"/>
        <end position="474"/>
    </location>
</feature>
<dbReference type="Pfam" id="PF12040">
    <property type="entry name" value="DUF3526"/>
    <property type="match status" value="1"/>
</dbReference>